<comment type="caution">
    <text evidence="3">The sequence shown here is derived from an EMBL/GenBank/DDBJ whole genome shotgun (WGS) entry which is preliminary data.</text>
</comment>
<dbReference type="Pfam" id="PF00106">
    <property type="entry name" value="adh_short"/>
    <property type="match status" value="1"/>
</dbReference>
<dbReference type="CDD" id="cd05233">
    <property type="entry name" value="SDR_c"/>
    <property type="match status" value="1"/>
</dbReference>
<keyword evidence="4" id="KW-1185">Reference proteome</keyword>
<comment type="similarity">
    <text evidence="1">Belongs to the short-chain dehydrogenases/reductases (SDR) family.</text>
</comment>
<dbReference type="PANTHER" id="PTHR43669:SF3">
    <property type="entry name" value="ALCOHOL DEHYDROGENASE, PUTATIVE (AFU_ORTHOLOGUE AFUA_3G03445)-RELATED"/>
    <property type="match status" value="1"/>
</dbReference>
<dbReference type="InterPro" id="IPR020904">
    <property type="entry name" value="Sc_DH/Rdtase_CS"/>
</dbReference>
<evidence type="ECO:0000256" key="2">
    <source>
        <dbReference type="ARBA" id="ARBA00023002"/>
    </source>
</evidence>
<dbReference type="EMBL" id="BAABAL010000018">
    <property type="protein sequence ID" value="GAA4024403.1"/>
    <property type="molecule type" value="Genomic_DNA"/>
</dbReference>
<evidence type="ECO:0000256" key="1">
    <source>
        <dbReference type="ARBA" id="ARBA00006484"/>
    </source>
</evidence>
<dbReference type="Proteomes" id="UP001501747">
    <property type="component" value="Unassembled WGS sequence"/>
</dbReference>
<gene>
    <name evidence="3" type="ORF">GCM10022247_56130</name>
</gene>
<reference evidence="4" key="1">
    <citation type="journal article" date="2019" name="Int. J. Syst. Evol. Microbiol.">
        <title>The Global Catalogue of Microorganisms (GCM) 10K type strain sequencing project: providing services to taxonomists for standard genome sequencing and annotation.</title>
        <authorList>
            <consortium name="The Broad Institute Genomics Platform"/>
            <consortium name="The Broad Institute Genome Sequencing Center for Infectious Disease"/>
            <person name="Wu L."/>
            <person name="Ma J."/>
        </authorList>
    </citation>
    <scope>NUCLEOTIDE SEQUENCE [LARGE SCALE GENOMIC DNA]</scope>
    <source>
        <strain evidence="4">JCM 17342</strain>
    </source>
</reference>
<protein>
    <submittedName>
        <fullName evidence="3">SDR family NAD(P)-dependent oxidoreductase</fullName>
    </submittedName>
</protein>
<organism evidence="3 4">
    <name type="scientific">Allokutzneria multivorans</name>
    <dbReference type="NCBI Taxonomy" id="1142134"/>
    <lineage>
        <taxon>Bacteria</taxon>
        <taxon>Bacillati</taxon>
        <taxon>Actinomycetota</taxon>
        <taxon>Actinomycetes</taxon>
        <taxon>Pseudonocardiales</taxon>
        <taxon>Pseudonocardiaceae</taxon>
        <taxon>Allokutzneria</taxon>
    </lineage>
</organism>
<dbReference type="Gene3D" id="3.40.50.720">
    <property type="entry name" value="NAD(P)-binding Rossmann-like Domain"/>
    <property type="match status" value="1"/>
</dbReference>
<dbReference type="InterPro" id="IPR036291">
    <property type="entry name" value="NAD(P)-bd_dom_sf"/>
</dbReference>
<dbReference type="PROSITE" id="PS00061">
    <property type="entry name" value="ADH_SHORT"/>
    <property type="match status" value="1"/>
</dbReference>
<dbReference type="PANTHER" id="PTHR43669">
    <property type="entry name" value="5-KETO-D-GLUCONATE 5-REDUCTASE"/>
    <property type="match status" value="1"/>
</dbReference>
<sequence>MKIQGKHIVVTGAAGGIGRALVERFVAEGARAVVAADYDLAGAQATAEAAGPGVTARKFDAGQEADVQDLVRFANEANGRIDVFFSNAGVTGPAGGPLETTNEDWDSLWRIHVMAHVWASRAVLPQMREAGEGYLLNTASAAGLLTQPSALPYTVTKHAAVALAEWLSITYGAEGIRVSCVCPQAVRTQMLVAAMGQSEGASDVVAAAGLIDPEDVARTVVEGMADERLLILPHPEVAQRMAFKGADHEGWLADLRAKI</sequence>
<accession>A0ABP7TCZ3</accession>
<dbReference type="InterPro" id="IPR002347">
    <property type="entry name" value="SDR_fam"/>
</dbReference>
<keyword evidence="2" id="KW-0560">Oxidoreductase</keyword>
<name>A0ABP7TCZ3_9PSEU</name>
<proteinExistence type="inferred from homology"/>
<evidence type="ECO:0000313" key="3">
    <source>
        <dbReference type="EMBL" id="GAA4024403.1"/>
    </source>
</evidence>
<evidence type="ECO:0000313" key="4">
    <source>
        <dbReference type="Proteomes" id="UP001501747"/>
    </source>
</evidence>
<dbReference type="SUPFAM" id="SSF51735">
    <property type="entry name" value="NAD(P)-binding Rossmann-fold domains"/>
    <property type="match status" value="1"/>
</dbReference>
<dbReference type="PRINTS" id="PR00081">
    <property type="entry name" value="GDHRDH"/>
</dbReference>
<dbReference type="RefSeq" id="WP_344880943.1">
    <property type="nucleotide sequence ID" value="NZ_BAABAL010000018.1"/>
</dbReference>